<feature type="binding site" evidence="7">
    <location>
        <position position="146"/>
    </location>
    <ligand>
        <name>FMN</name>
        <dbReference type="ChEBI" id="CHEBI:58210"/>
    </ligand>
</feature>
<feature type="binding site" evidence="7">
    <location>
        <begin position="252"/>
        <end position="256"/>
    </location>
    <ligand>
        <name>FMN</name>
        <dbReference type="ChEBI" id="CHEBI:58210"/>
    </ligand>
</feature>
<dbReference type="InterPro" id="IPR000262">
    <property type="entry name" value="FMN-dep_DH"/>
</dbReference>
<dbReference type="SUPFAM" id="SSF51395">
    <property type="entry name" value="FMN-linked oxidoreductases"/>
    <property type="match status" value="1"/>
</dbReference>
<evidence type="ECO:0000313" key="10">
    <source>
        <dbReference type="Proteomes" id="UP000681340"/>
    </source>
</evidence>
<name>A0A919SEA1_9ACTN</name>
<dbReference type="PIRSF" id="PIRSF000138">
    <property type="entry name" value="Al-hdrx_acd_dh"/>
    <property type="match status" value="1"/>
</dbReference>
<evidence type="ECO:0000256" key="1">
    <source>
        <dbReference type="ARBA" id="ARBA00001917"/>
    </source>
</evidence>
<feature type="binding site" evidence="7">
    <location>
        <begin position="70"/>
        <end position="72"/>
    </location>
    <ligand>
        <name>FMN</name>
        <dbReference type="ChEBI" id="CHEBI:58210"/>
    </ligand>
</feature>
<keyword evidence="4" id="KW-0560">Oxidoreductase</keyword>
<evidence type="ECO:0000256" key="5">
    <source>
        <dbReference type="ARBA" id="ARBA00024042"/>
    </source>
</evidence>
<dbReference type="PANTHER" id="PTHR10578:SF107">
    <property type="entry name" value="2-HYDROXYACID OXIDASE 1"/>
    <property type="match status" value="1"/>
</dbReference>
<dbReference type="PROSITE" id="PS00557">
    <property type="entry name" value="FMN_HYDROXY_ACID_DH_1"/>
    <property type="match status" value="1"/>
</dbReference>
<feature type="binding site" evidence="7">
    <location>
        <position position="120"/>
    </location>
    <ligand>
        <name>glyoxylate</name>
        <dbReference type="ChEBI" id="CHEBI:36655"/>
    </ligand>
</feature>
<feature type="domain" description="FMN hydroxy acid dehydrogenase" evidence="8">
    <location>
        <begin position="1"/>
        <end position="324"/>
    </location>
</feature>
<dbReference type="AlphaFoldDB" id="A0A919SEA1"/>
<dbReference type="PANTHER" id="PTHR10578">
    <property type="entry name" value="S -2-HYDROXY-ACID OXIDASE-RELATED"/>
    <property type="match status" value="1"/>
</dbReference>
<comment type="cofactor">
    <cofactor evidence="1">
        <name>FMN</name>
        <dbReference type="ChEBI" id="CHEBI:58210"/>
    </cofactor>
</comment>
<dbReference type="RefSeq" id="WP_212989615.1">
    <property type="nucleotide sequence ID" value="NZ_BAABEA010000021.1"/>
</dbReference>
<dbReference type="InterPro" id="IPR008259">
    <property type="entry name" value="FMN_hydac_DH_AS"/>
</dbReference>
<comment type="similarity">
    <text evidence="5">Belongs to the FMN-dependent alpha-hydroxy acid dehydrogenase family.</text>
</comment>
<feature type="binding site" evidence="7">
    <location>
        <position position="17"/>
    </location>
    <ligand>
        <name>glyoxylate</name>
        <dbReference type="ChEBI" id="CHEBI:36655"/>
    </ligand>
</feature>
<evidence type="ECO:0000313" key="9">
    <source>
        <dbReference type="EMBL" id="GIM69485.1"/>
    </source>
</evidence>
<dbReference type="GO" id="GO:0016491">
    <property type="term" value="F:oxidoreductase activity"/>
    <property type="evidence" value="ECO:0007669"/>
    <property type="project" value="UniProtKB-KW"/>
</dbReference>
<dbReference type="InterPro" id="IPR013785">
    <property type="entry name" value="Aldolase_TIM"/>
</dbReference>
<dbReference type="Proteomes" id="UP000681340">
    <property type="component" value="Unassembled WGS sequence"/>
</dbReference>
<dbReference type="InterPro" id="IPR012133">
    <property type="entry name" value="Alpha-hydoxy_acid_DH_FMN"/>
</dbReference>
<feature type="binding site" evidence="7">
    <location>
        <position position="118"/>
    </location>
    <ligand>
        <name>FMN</name>
        <dbReference type="ChEBI" id="CHEBI:58210"/>
    </ligand>
</feature>
<feature type="binding site" evidence="7">
    <location>
        <begin position="275"/>
        <end position="276"/>
    </location>
    <ligand>
        <name>FMN</name>
        <dbReference type="ChEBI" id="CHEBI:58210"/>
    </ligand>
</feature>
<feature type="binding site" evidence="7">
    <location>
        <position position="224"/>
    </location>
    <ligand>
        <name>glyoxylate</name>
        <dbReference type="ChEBI" id="CHEBI:36655"/>
    </ligand>
</feature>
<dbReference type="GO" id="GO:0010181">
    <property type="term" value="F:FMN binding"/>
    <property type="evidence" value="ECO:0007669"/>
    <property type="project" value="InterPro"/>
</dbReference>
<evidence type="ECO:0000256" key="2">
    <source>
        <dbReference type="ARBA" id="ARBA00022630"/>
    </source>
</evidence>
<feature type="binding site" evidence="7">
    <location>
        <position position="99"/>
    </location>
    <ligand>
        <name>FMN</name>
        <dbReference type="ChEBI" id="CHEBI:58210"/>
    </ligand>
</feature>
<dbReference type="Gene3D" id="3.20.20.70">
    <property type="entry name" value="Aldolase class I"/>
    <property type="match status" value="2"/>
</dbReference>
<feature type="binding site" evidence="7">
    <location>
        <position position="221"/>
    </location>
    <ligand>
        <name>glyoxylate</name>
        <dbReference type="ChEBI" id="CHEBI:36655"/>
    </ligand>
</feature>
<evidence type="ECO:0000256" key="7">
    <source>
        <dbReference type="PIRSR" id="PIRSR000138-2"/>
    </source>
</evidence>
<keyword evidence="2 7" id="KW-0285">Flavoprotein</keyword>
<sequence length="324" mass="33540">MQEEAARAALPAAVFDYYRDGFGAQVTRDEATAAWREWRFVPRLFSDVSQVSTEIELLGARLTAPVLAGPTALHTLAHPEGEAATARGVAAAGSLFVLSSRAGRPLAEIPVIRPWWFQAYVLRDRQITEQQVRAAVAAGAGAIVLTADAPYVHPRPVPQAGALSPATRPADREQDPALDSGAIAWLAGIAGRPVLVKGVLSARDAAACVDAGAAGVIVSNHGGRQLDRVVATARALGPVVEAVAGRVPVLVDGGLRDGGDILTALALGAKAVLIGRPILWALATGGADGVRDCLDLYRTGLARTMAQAGLPTVSDINADVVTRA</sequence>
<reference evidence="9" key="1">
    <citation type="submission" date="2021-03" db="EMBL/GenBank/DDBJ databases">
        <title>Whole genome shotgun sequence of Actinoplanes auranticolor NBRC 12245.</title>
        <authorList>
            <person name="Komaki H."/>
            <person name="Tamura T."/>
        </authorList>
    </citation>
    <scope>NUCLEOTIDE SEQUENCE</scope>
    <source>
        <strain evidence="9">NBRC 12245</strain>
    </source>
</reference>
<feature type="binding site" evidence="7">
    <location>
        <position position="197"/>
    </location>
    <ligand>
        <name>FMN</name>
        <dbReference type="ChEBI" id="CHEBI:58210"/>
    </ligand>
</feature>
<evidence type="ECO:0000256" key="4">
    <source>
        <dbReference type="ARBA" id="ARBA00023002"/>
    </source>
</evidence>
<feature type="active site" description="Proton acceptor" evidence="6">
    <location>
        <position position="221"/>
    </location>
</feature>
<feature type="binding site" evidence="7">
    <location>
        <position position="219"/>
    </location>
    <ligand>
        <name>FMN</name>
        <dbReference type="ChEBI" id="CHEBI:58210"/>
    </ligand>
</feature>
<comment type="caution">
    <text evidence="9">The sequence shown here is derived from an EMBL/GenBank/DDBJ whole genome shotgun (WGS) entry which is preliminary data.</text>
</comment>
<gene>
    <name evidence="9" type="ORF">Aau02nite_36350</name>
</gene>
<dbReference type="CDD" id="cd02809">
    <property type="entry name" value="alpha_hydroxyacid_oxid_FMN"/>
    <property type="match status" value="1"/>
</dbReference>
<dbReference type="InterPro" id="IPR037396">
    <property type="entry name" value="FMN_HAD"/>
</dbReference>
<evidence type="ECO:0000256" key="3">
    <source>
        <dbReference type="ARBA" id="ARBA00022643"/>
    </source>
</evidence>
<protein>
    <submittedName>
        <fullName evidence="9">Alpha-hydroxy-acid oxidizing enzyme</fullName>
    </submittedName>
</protein>
<organism evidence="9 10">
    <name type="scientific">Actinoplanes auranticolor</name>
    <dbReference type="NCBI Taxonomy" id="47988"/>
    <lineage>
        <taxon>Bacteria</taxon>
        <taxon>Bacillati</taxon>
        <taxon>Actinomycetota</taxon>
        <taxon>Actinomycetes</taxon>
        <taxon>Micromonosporales</taxon>
        <taxon>Micromonosporaceae</taxon>
        <taxon>Actinoplanes</taxon>
    </lineage>
</organism>
<accession>A0A919SEA1</accession>
<dbReference type="Pfam" id="PF01070">
    <property type="entry name" value="FMN_dh"/>
    <property type="match status" value="1"/>
</dbReference>
<evidence type="ECO:0000259" key="8">
    <source>
        <dbReference type="PROSITE" id="PS51349"/>
    </source>
</evidence>
<proteinExistence type="inferred from homology"/>
<keyword evidence="3 7" id="KW-0288">FMN</keyword>
<evidence type="ECO:0000256" key="6">
    <source>
        <dbReference type="PIRSR" id="PIRSR000138-1"/>
    </source>
</evidence>
<feature type="binding site" evidence="7">
    <location>
        <position position="155"/>
    </location>
    <ligand>
        <name>glyoxylate</name>
        <dbReference type="ChEBI" id="CHEBI:36655"/>
    </ligand>
</feature>
<dbReference type="PROSITE" id="PS51349">
    <property type="entry name" value="FMN_HYDROXY_ACID_DH_2"/>
    <property type="match status" value="1"/>
</dbReference>
<keyword evidence="10" id="KW-1185">Reference proteome</keyword>
<dbReference type="EMBL" id="BOQL01000027">
    <property type="protein sequence ID" value="GIM69485.1"/>
    <property type="molecule type" value="Genomic_DNA"/>
</dbReference>